<feature type="region of interest" description="Disordered" evidence="1">
    <location>
        <begin position="106"/>
        <end position="186"/>
    </location>
</feature>
<dbReference type="Proteomes" id="UP000028640">
    <property type="component" value="Unassembled WGS sequence"/>
</dbReference>
<dbReference type="STRING" id="910964.GEAM_2617"/>
<protein>
    <submittedName>
        <fullName evidence="2">Uncharacterized protein</fullName>
    </submittedName>
</protein>
<dbReference type="OrthoDB" id="6517080at2"/>
<dbReference type="AlphaFoldDB" id="A0A085G7Y9"/>
<feature type="compositionally biased region" description="Low complexity" evidence="1">
    <location>
        <begin position="158"/>
        <end position="174"/>
    </location>
</feature>
<dbReference type="EMBL" id="JMPJ01000063">
    <property type="protein sequence ID" value="KFC79834.1"/>
    <property type="molecule type" value="Genomic_DNA"/>
</dbReference>
<name>A0A085G7Y9_EWIA3</name>
<feature type="region of interest" description="Disordered" evidence="1">
    <location>
        <begin position="53"/>
        <end position="90"/>
    </location>
</feature>
<feature type="compositionally biased region" description="Gly residues" evidence="1">
    <location>
        <begin position="68"/>
        <end position="90"/>
    </location>
</feature>
<feature type="compositionally biased region" description="Polar residues" evidence="1">
    <location>
        <begin position="106"/>
        <end position="122"/>
    </location>
</feature>
<sequence length="326" mass="32526">MNNAIGGANLTFTVPLSGNSAPTQSFSPLSSGGGDFMSQLAAAITNALFGGQQGAQGAQGNQGNQSNFGGGQGGGFGGGSPVGGQQGGGSSLQQLLAEVMQDLGITPQNSPFNGQSGQTGQANAGAFSQGMQNGLSNPSQGGSMGPTGGPGGFGGPGLAMPPQQQSQFSPASMQGPGNFQQLGNQMGSAMSNKAGLQQVDDMTAKSGPFPGMNKIEGGSKETAQEMGKFMDQYPDIFGKPDAGKLPGLVGGNKHNSSWEDALSNGGMLSDDSVKKFEQAKGMMKSVMEGDMGNPNLQLRGIGGSSVGMDAAMTAGNINKAAMNQLV</sequence>
<organism evidence="2 3">
    <name type="scientific">Ewingella americana (strain ATCC 33852 / DSM 4580 / CCUG 14506 / JCM 5911 / LMG 7869 / NCTC 12157 / CDC 1468-78)</name>
    <dbReference type="NCBI Taxonomy" id="910964"/>
    <lineage>
        <taxon>Bacteria</taxon>
        <taxon>Pseudomonadati</taxon>
        <taxon>Pseudomonadota</taxon>
        <taxon>Gammaproteobacteria</taxon>
        <taxon>Enterobacterales</taxon>
        <taxon>Yersiniaceae</taxon>
        <taxon>Ewingella</taxon>
    </lineage>
</organism>
<dbReference type="eggNOG" id="ENOG502Z8EM">
    <property type="taxonomic scope" value="Bacteria"/>
</dbReference>
<feature type="compositionally biased region" description="Gly residues" evidence="1">
    <location>
        <begin position="142"/>
        <end position="157"/>
    </location>
</feature>
<dbReference type="RefSeq" id="WP_051899512.1">
    <property type="nucleotide sequence ID" value="NZ_JMPJ01000063.1"/>
</dbReference>
<dbReference type="GeneID" id="78382836"/>
<evidence type="ECO:0000313" key="3">
    <source>
        <dbReference type="Proteomes" id="UP000028640"/>
    </source>
</evidence>
<accession>A0A085G7Y9</accession>
<comment type="caution">
    <text evidence="2">The sequence shown here is derived from an EMBL/GenBank/DDBJ whole genome shotgun (WGS) entry which is preliminary data.</text>
</comment>
<keyword evidence="3" id="KW-1185">Reference proteome</keyword>
<feature type="compositionally biased region" description="Polar residues" evidence="1">
    <location>
        <begin position="175"/>
        <end position="186"/>
    </location>
</feature>
<evidence type="ECO:0000313" key="2">
    <source>
        <dbReference type="EMBL" id="KFC79834.1"/>
    </source>
</evidence>
<proteinExistence type="predicted"/>
<evidence type="ECO:0000256" key="1">
    <source>
        <dbReference type="SAM" id="MobiDB-lite"/>
    </source>
</evidence>
<gene>
    <name evidence="2" type="ORF">GEAM_2617</name>
</gene>
<reference evidence="2 3" key="1">
    <citation type="submission" date="2014-05" db="EMBL/GenBank/DDBJ databases">
        <title>ATOL: Assembling a taxonomically balanced genome-scale reconstruction of the evolutionary history of the Enterobacteriaceae.</title>
        <authorList>
            <person name="Plunkett G.III."/>
            <person name="Neeno-Eckwall E.C."/>
            <person name="Glasner J.D."/>
            <person name="Perna N.T."/>
        </authorList>
    </citation>
    <scope>NUCLEOTIDE SEQUENCE [LARGE SCALE GENOMIC DNA]</scope>
    <source>
        <strain evidence="2 3">ATCC 33852</strain>
    </source>
</reference>
<feature type="compositionally biased region" description="Low complexity" evidence="1">
    <location>
        <begin position="53"/>
        <end position="67"/>
    </location>
</feature>